<comment type="caution">
    <text evidence="2">The sequence shown here is derived from an EMBL/GenBank/DDBJ whole genome shotgun (WGS) entry which is preliminary data.</text>
</comment>
<organism evidence="2 3">
    <name type="scientific">Psychrobacter saeujeotis</name>
    <dbReference type="NCBI Taxonomy" id="3143436"/>
    <lineage>
        <taxon>Bacteria</taxon>
        <taxon>Pseudomonadati</taxon>
        <taxon>Pseudomonadota</taxon>
        <taxon>Gammaproteobacteria</taxon>
        <taxon>Moraxellales</taxon>
        <taxon>Moraxellaceae</taxon>
        <taxon>Psychrobacter</taxon>
    </lineage>
</organism>
<accession>A0ABU9X3X5</accession>
<keyword evidence="3" id="KW-1185">Reference proteome</keyword>
<dbReference type="InterPro" id="IPR036061">
    <property type="entry name" value="CheW-like_dom_sf"/>
</dbReference>
<dbReference type="Pfam" id="PF01584">
    <property type="entry name" value="CheW"/>
    <property type="match status" value="1"/>
</dbReference>
<dbReference type="EMBL" id="JBDGHN010000002">
    <property type="protein sequence ID" value="MEN2750103.1"/>
    <property type="molecule type" value="Genomic_DNA"/>
</dbReference>
<dbReference type="PANTHER" id="PTHR22617">
    <property type="entry name" value="CHEMOTAXIS SENSOR HISTIDINE KINASE-RELATED"/>
    <property type="match status" value="1"/>
</dbReference>
<dbReference type="SMART" id="SM00260">
    <property type="entry name" value="CheW"/>
    <property type="match status" value="1"/>
</dbReference>
<dbReference type="PANTHER" id="PTHR22617:SF43">
    <property type="entry name" value="PROTEIN PILI"/>
    <property type="match status" value="1"/>
</dbReference>
<dbReference type="InterPro" id="IPR039315">
    <property type="entry name" value="CheW"/>
</dbReference>
<dbReference type="Gene3D" id="2.30.30.40">
    <property type="entry name" value="SH3 Domains"/>
    <property type="match status" value="1"/>
</dbReference>
<evidence type="ECO:0000259" key="1">
    <source>
        <dbReference type="PROSITE" id="PS50851"/>
    </source>
</evidence>
<gene>
    <name evidence="2" type="ORF">AAIR29_00510</name>
</gene>
<reference evidence="2 3" key="1">
    <citation type="submission" date="2024-05" db="EMBL/GenBank/DDBJ databases">
        <authorList>
            <person name="Kim H.-Y."/>
            <person name="Kim E."/>
            <person name="Cai Y."/>
            <person name="Yang S.-M."/>
            <person name="Lee W."/>
        </authorList>
    </citation>
    <scope>NUCLEOTIDE SEQUENCE [LARGE SCALE GENOMIC DNA]</scope>
    <source>
        <strain evidence="2 3">FBL11</strain>
    </source>
</reference>
<sequence length="175" mass="19635">MASKGFIELLRLADLARARSSGRQGGQVYDWRGIVFEIGGQRLVAPMGEVSEVLAMPEYTSMPLVKPWMLGIANVRGRLLPITDLAQFLQIPSQQQKSHRKVIVVDHSSVFSGLLVDRVIGIEQFTRDQYRAEAIDSDSPFAAYNHGKFSKDGQDWYIFMPSMLARDIDYIDAAI</sequence>
<name>A0ABU9X3X5_9GAMM</name>
<protein>
    <submittedName>
        <fullName evidence="2">Chemotaxis protein CheW</fullName>
    </submittedName>
</protein>
<dbReference type="PROSITE" id="PS50851">
    <property type="entry name" value="CHEW"/>
    <property type="match status" value="1"/>
</dbReference>
<dbReference type="SUPFAM" id="SSF50341">
    <property type="entry name" value="CheW-like"/>
    <property type="match status" value="1"/>
</dbReference>
<evidence type="ECO:0000313" key="3">
    <source>
        <dbReference type="Proteomes" id="UP001461960"/>
    </source>
</evidence>
<evidence type="ECO:0000313" key="2">
    <source>
        <dbReference type="EMBL" id="MEN2750103.1"/>
    </source>
</evidence>
<dbReference type="InterPro" id="IPR002545">
    <property type="entry name" value="CheW-lke_dom"/>
</dbReference>
<dbReference type="Proteomes" id="UP001461960">
    <property type="component" value="Unassembled WGS sequence"/>
</dbReference>
<dbReference type="RefSeq" id="WP_299217800.1">
    <property type="nucleotide sequence ID" value="NZ_JBDGHN010000002.1"/>
</dbReference>
<feature type="domain" description="CheW-like" evidence="1">
    <location>
        <begin position="30"/>
        <end position="170"/>
    </location>
</feature>
<proteinExistence type="predicted"/>
<dbReference type="Gene3D" id="2.40.50.180">
    <property type="entry name" value="CheA-289, Domain 4"/>
    <property type="match status" value="1"/>
</dbReference>